<evidence type="ECO:0000313" key="2">
    <source>
        <dbReference type="Proteomes" id="UP000316429"/>
    </source>
</evidence>
<dbReference type="SUPFAM" id="SSF159245">
    <property type="entry name" value="AttH-like"/>
    <property type="match status" value="1"/>
</dbReference>
<dbReference type="CDD" id="cd21471">
    <property type="entry name" value="CrtC-like"/>
    <property type="match status" value="1"/>
</dbReference>
<comment type="caution">
    <text evidence="1">The sequence shown here is derived from an EMBL/GenBank/DDBJ whole genome shotgun (WGS) entry which is preliminary data.</text>
</comment>
<dbReference type="Proteomes" id="UP000316429">
    <property type="component" value="Unassembled WGS sequence"/>
</dbReference>
<sequence length="283" mass="31861">MIAFVGSVFSPYYHWSGRAEPENHVAFNVALYGPDGHAWAMTERSRAAVTRSANHLQIGRSSLSLEDGDLRISFDEVFLPWPGQRLWPRRMRGQMVLTPRFLPTHVFRLDDHGRHHWSPSMPSARVEVTGGAFSNGGWSGEGYRDTNWGDRPLEQDFIGWDWARGAAADGGAVLTYDALAVGGGEQRLGLRFSREGDLHEFDLPRRQTLPRGFWGVGGGVAVADGSSPELVRRLEDSPFYRRSLVETVLDGETLLMMHETLDCRRLSMPLVRLMLPFRMPRRG</sequence>
<reference evidence="1 2" key="1">
    <citation type="submission" date="2019-06" db="EMBL/GenBank/DDBJ databases">
        <title>Rhizobium sp. CL12 isolated from roots of soybean.</title>
        <authorList>
            <person name="Wang C."/>
        </authorList>
    </citation>
    <scope>NUCLEOTIDE SEQUENCE [LARGE SCALE GENOMIC DNA]</scope>
    <source>
        <strain evidence="1 2">CL12</strain>
    </source>
</reference>
<accession>A0A504TZV2</accession>
<proteinExistence type="predicted"/>
<name>A0A504TZV2_9HYPH</name>
<dbReference type="OrthoDB" id="5491608at2"/>
<keyword evidence="2" id="KW-1185">Reference proteome</keyword>
<evidence type="ECO:0000313" key="1">
    <source>
        <dbReference type="EMBL" id="TPP06767.1"/>
    </source>
</evidence>
<gene>
    <name evidence="1" type="ORF">FJQ55_18705</name>
</gene>
<dbReference type="AlphaFoldDB" id="A0A504TZV2"/>
<organism evidence="1 2">
    <name type="scientific">Rhizobium glycinendophyticum</name>
    <dbReference type="NCBI Taxonomy" id="2589807"/>
    <lineage>
        <taxon>Bacteria</taxon>
        <taxon>Pseudomonadati</taxon>
        <taxon>Pseudomonadota</taxon>
        <taxon>Alphaproteobacteria</taxon>
        <taxon>Hyphomicrobiales</taxon>
        <taxon>Rhizobiaceae</taxon>
        <taxon>Rhizobium/Agrobacterium group</taxon>
        <taxon>Rhizobium</taxon>
    </lineage>
</organism>
<dbReference type="EMBL" id="VFYP01000003">
    <property type="protein sequence ID" value="TPP06767.1"/>
    <property type="molecule type" value="Genomic_DNA"/>
</dbReference>
<protein>
    <submittedName>
        <fullName evidence="1">Carotenoid 1,2-hydratase</fullName>
    </submittedName>
</protein>